<organism evidence="1 2">
    <name type="scientific">Rubrimonas cliftonensis</name>
    <dbReference type="NCBI Taxonomy" id="89524"/>
    <lineage>
        <taxon>Bacteria</taxon>
        <taxon>Pseudomonadati</taxon>
        <taxon>Pseudomonadota</taxon>
        <taxon>Alphaproteobacteria</taxon>
        <taxon>Rhodobacterales</taxon>
        <taxon>Paracoccaceae</taxon>
        <taxon>Rubrimonas</taxon>
    </lineage>
</organism>
<dbReference type="Pfam" id="PF20044">
    <property type="entry name" value="DUF6446"/>
    <property type="match status" value="1"/>
</dbReference>
<protein>
    <recommendedName>
        <fullName evidence="3">Histidine kinase</fullName>
    </recommendedName>
</protein>
<dbReference type="InterPro" id="IPR045616">
    <property type="entry name" value="DUF6446"/>
</dbReference>
<accession>A0A1H3WMI2</accession>
<sequence length="141" mass="15256">MSGRTLMIALLAFAALFGAALWYAQVYAWYERDDGRTSVLVGENDTPVSDYRGLAGDSSPLKLRGCFTIDPAALEGAPEAADPAPLVAPKWFDCYDAAALGADLEAGRARAVEAGREPQGFRRIVAVYPDGRAFQWREVVE</sequence>
<proteinExistence type="predicted"/>
<dbReference type="AlphaFoldDB" id="A0A1H3WMI2"/>
<keyword evidence="2" id="KW-1185">Reference proteome</keyword>
<evidence type="ECO:0000313" key="2">
    <source>
        <dbReference type="Proteomes" id="UP000198703"/>
    </source>
</evidence>
<evidence type="ECO:0000313" key="1">
    <source>
        <dbReference type="EMBL" id="SDZ88387.1"/>
    </source>
</evidence>
<reference evidence="1 2" key="1">
    <citation type="submission" date="2016-10" db="EMBL/GenBank/DDBJ databases">
        <authorList>
            <person name="de Groot N.N."/>
        </authorList>
    </citation>
    <scope>NUCLEOTIDE SEQUENCE [LARGE SCALE GENOMIC DNA]</scope>
    <source>
        <strain evidence="1 2">DSM 15345</strain>
    </source>
</reference>
<gene>
    <name evidence="1" type="ORF">SAMN05444370_10232</name>
</gene>
<dbReference type="Proteomes" id="UP000198703">
    <property type="component" value="Unassembled WGS sequence"/>
</dbReference>
<dbReference type="EMBL" id="FNQM01000002">
    <property type="protein sequence ID" value="SDZ88387.1"/>
    <property type="molecule type" value="Genomic_DNA"/>
</dbReference>
<evidence type="ECO:0008006" key="3">
    <source>
        <dbReference type="Google" id="ProtNLM"/>
    </source>
</evidence>
<name>A0A1H3WMI2_9RHOB</name>
<dbReference type="STRING" id="89524.SAMN05444370_10232"/>